<protein>
    <submittedName>
        <fullName evidence="2">Glycerophosphodiester phosphodiesterase family protein</fullName>
    </submittedName>
</protein>
<dbReference type="Gene3D" id="3.20.20.190">
    <property type="entry name" value="Phosphatidylinositol (PI) phosphodiesterase"/>
    <property type="match status" value="1"/>
</dbReference>
<dbReference type="InterPro" id="IPR017946">
    <property type="entry name" value="PLC-like_Pdiesterase_TIM-brl"/>
</dbReference>
<evidence type="ECO:0000313" key="2">
    <source>
        <dbReference type="EMBL" id="QTD38585.1"/>
    </source>
</evidence>
<dbReference type="PANTHER" id="PTHR46320:SF1">
    <property type="entry name" value="GLYCEROPHOSPHODIESTER PHOSPHODIESTERASE 1"/>
    <property type="match status" value="1"/>
</dbReference>
<feature type="domain" description="GP-PDE" evidence="1">
    <location>
        <begin position="63"/>
        <end position="318"/>
    </location>
</feature>
<name>A0ABX7SWF0_9FLAO</name>
<reference evidence="2 3" key="1">
    <citation type="submission" date="2021-03" db="EMBL/GenBank/DDBJ databases">
        <title>Complete genome of Polaribacter_sp.G4M1.</title>
        <authorList>
            <person name="Jeong S.W."/>
            <person name="Bae J.W."/>
        </authorList>
    </citation>
    <scope>NUCLEOTIDE SEQUENCE [LARGE SCALE GENOMIC DNA]</scope>
    <source>
        <strain evidence="2 3">G4M1</strain>
    </source>
</reference>
<dbReference type="EMBL" id="CP071795">
    <property type="protein sequence ID" value="QTD38585.1"/>
    <property type="molecule type" value="Genomic_DNA"/>
</dbReference>
<sequence length="324" mass="37199">MHKLFCTYLIFTSIFYSCNKKNLLDVEEIEKNIPHGTGIDSEINRTKIDFLIDKLNNPDNNYVLVASHRGGIYWNNAPENTIKSFERTLGTGTDIIEIDIRKTSDGKLIVMHDSDLERTTNGTGKISHRTLSYIKSLKILNRDGQITDNLVPTLEEVMRFAKGKTLVMIDKANDSFEEVKNILIKTKTMDHAVFVEPYQKNEAQKKLTPYLFEKSHYIPRVKETVDNVARYVTPFLKDGSASAFEIRFSTENSHTLNLIQEFKKQNISVWITTLSKEMCAGHDDTLALTKPEEAWGWCVRKGANILLTDYPEKMVKFLETKKLH</sequence>
<evidence type="ECO:0000259" key="1">
    <source>
        <dbReference type="PROSITE" id="PS51704"/>
    </source>
</evidence>
<dbReference type="PROSITE" id="PS51704">
    <property type="entry name" value="GP_PDE"/>
    <property type="match status" value="1"/>
</dbReference>
<dbReference type="Proteomes" id="UP000663935">
    <property type="component" value="Chromosome"/>
</dbReference>
<keyword evidence="3" id="KW-1185">Reference proteome</keyword>
<gene>
    <name evidence="2" type="ORF">JL193_04710</name>
</gene>
<organism evidence="2 3">
    <name type="scientific">Polaribacter batillariae</name>
    <dbReference type="NCBI Taxonomy" id="2808900"/>
    <lineage>
        <taxon>Bacteria</taxon>
        <taxon>Pseudomonadati</taxon>
        <taxon>Bacteroidota</taxon>
        <taxon>Flavobacteriia</taxon>
        <taxon>Flavobacteriales</taxon>
        <taxon>Flavobacteriaceae</taxon>
    </lineage>
</organism>
<dbReference type="RefSeq" id="WP_207972713.1">
    <property type="nucleotide sequence ID" value="NZ_CP071795.1"/>
</dbReference>
<dbReference type="PROSITE" id="PS51257">
    <property type="entry name" value="PROKAR_LIPOPROTEIN"/>
    <property type="match status" value="1"/>
</dbReference>
<evidence type="ECO:0000313" key="3">
    <source>
        <dbReference type="Proteomes" id="UP000663935"/>
    </source>
</evidence>
<dbReference type="CDD" id="cd08566">
    <property type="entry name" value="GDPD_AtGDE_like"/>
    <property type="match status" value="1"/>
</dbReference>
<dbReference type="PANTHER" id="PTHR46320">
    <property type="entry name" value="GLYCEROPHOSPHODIESTER PHOSPHODIESTERASE 1"/>
    <property type="match status" value="1"/>
</dbReference>
<dbReference type="SUPFAM" id="SSF51695">
    <property type="entry name" value="PLC-like phosphodiesterases"/>
    <property type="match status" value="1"/>
</dbReference>
<dbReference type="InterPro" id="IPR030395">
    <property type="entry name" value="GP_PDE_dom"/>
</dbReference>
<proteinExistence type="predicted"/>
<dbReference type="Pfam" id="PF03009">
    <property type="entry name" value="GDPD"/>
    <property type="match status" value="1"/>
</dbReference>
<accession>A0ABX7SWF0</accession>